<sequence length="180" mass="20423">TWELAYLGYIGMRGWLGPEVMQVRILGVSDGMLQEPLLLSSELHQSQRSIKETIWCCGSIHMGITGEVLFCNHMRPGIHRFSFIAWLAVRNGLATSDRMQTWGYNKPTCGKIWTKTVSKILAKKKKIIAKKRPLFMLLHIYSLVRFVGDSFGQHSTRFSMSTMLVDTKPVRSQLCSCDGP</sequence>
<feature type="non-terminal residue" evidence="1">
    <location>
        <position position="1"/>
    </location>
</feature>
<protein>
    <submittedName>
        <fullName evidence="1">Uncharacterized protein</fullName>
    </submittedName>
</protein>
<dbReference type="EMBL" id="OU466859">
    <property type="protein sequence ID" value="CAH2051715.1"/>
    <property type="molecule type" value="Genomic_DNA"/>
</dbReference>
<accession>A0AAU9RUR1</accession>
<dbReference type="AlphaFoldDB" id="A0AAU9RUR1"/>
<name>A0AAU9RUR1_THLAR</name>
<gene>
    <name evidence="1" type="ORF">TAV2_LOCUS9101</name>
</gene>
<organism evidence="1 2">
    <name type="scientific">Thlaspi arvense</name>
    <name type="common">Field penny-cress</name>
    <dbReference type="NCBI Taxonomy" id="13288"/>
    <lineage>
        <taxon>Eukaryota</taxon>
        <taxon>Viridiplantae</taxon>
        <taxon>Streptophyta</taxon>
        <taxon>Embryophyta</taxon>
        <taxon>Tracheophyta</taxon>
        <taxon>Spermatophyta</taxon>
        <taxon>Magnoliopsida</taxon>
        <taxon>eudicotyledons</taxon>
        <taxon>Gunneridae</taxon>
        <taxon>Pentapetalae</taxon>
        <taxon>rosids</taxon>
        <taxon>malvids</taxon>
        <taxon>Brassicales</taxon>
        <taxon>Brassicaceae</taxon>
        <taxon>Thlaspideae</taxon>
        <taxon>Thlaspi</taxon>
    </lineage>
</organism>
<proteinExistence type="predicted"/>
<evidence type="ECO:0000313" key="2">
    <source>
        <dbReference type="Proteomes" id="UP000836841"/>
    </source>
</evidence>
<keyword evidence="2" id="KW-1185">Reference proteome</keyword>
<dbReference type="Proteomes" id="UP000836841">
    <property type="component" value="Chromosome 3"/>
</dbReference>
<reference evidence="1 2" key="1">
    <citation type="submission" date="2022-03" db="EMBL/GenBank/DDBJ databases">
        <authorList>
            <person name="Nunn A."/>
            <person name="Chopra R."/>
            <person name="Nunn A."/>
            <person name="Contreras Garrido A."/>
        </authorList>
    </citation>
    <scope>NUCLEOTIDE SEQUENCE [LARGE SCALE GENOMIC DNA]</scope>
</reference>
<evidence type="ECO:0000313" key="1">
    <source>
        <dbReference type="EMBL" id="CAH2051715.1"/>
    </source>
</evidence>